<dbReference type="AlphaFoldDB" id="A0AA86GJ43"/>
<evidence type="ECO:0000256" key="3">
    <source>
        <dbReference type="ARBA" id="ARBA00023237"/>
    </source>
</evidence>
<keyword evidence="2" id="KW-0472">Membrane</keyword>
<feature type="signal peptide" evidence="5">
    <location>
        <begin position="1"/>
        <end position="25"/>
    </location>
</feature>
<dbReference type="SUPFAM" id="SSF56935">
    <property type="entry name" value="Porins"/>
    <property type="match status" value="1"/>
</dbReference>
<feature type="region of interest" description="Disordered" evidence="4">
    <location>
        <begin position="651"/>
        <end position="716"/>
    </location>
</feature>
<evidence type="ECO:0000256" key="2">
    <source>
        <dbReference type="ARBA" id="ARBA00023136"/>
    </source>
</evidence>
<feature type="chain" id="PRO_5041676832" evidence="5">
    <location>
        <begin position="26"/>
        <end position="876"/>
    </location>
</feature>
<reference evidence="6 7" key="1">
    <citation type="journal article" date="2016" name="BMC Genomics">
        <title>Genomic analysis of the nitrate-respiring Sphingopyxis granuli (formerly Sphingomonas macrogoltabida) strain TFA.</title>
        <authorList>
            <person name="Garcia-Romero I."/>
            <person name="Perez-Pulido A.J."/>
            <person name="Gonzalez-Flores Y.E."/>
            <person name="Reyes-Ramirez F."/>
            <person name="Santero E."/>
            <person name="Floriano B."/>
        </authorList>
    </citation>
    <scope>NUCLEOTIDE SEQUENCE [LARGE SCALE GENOMIC DNA]</scope>
    <source>
        <strain evidence="6 7">TFA</strain>
    </source>
</reference>
<evidence type="ECO:0000313" key="6">
    <source>
        <dbReference type="EMBL" id="AMG73724.1"/>
    </source>
</evidence>
<dbReference type="PANTHER" id="PTHR47234">
    <property type="match status" value="1"/>
</dbReference>
<dbReference type="KEGG" id="sgi:SGRAN_1335"/>
<dbReference type="RefSeq" id="WP_067181827.1">
    <property type="nucleotide sequence ID" value="NZ_CP012199.1"/>
</dbReference>
<sequence>MKSPSLSLRSALLAATALAATPALAVDDQPVDTVSVQSDSDFGDDYEDEIVVTAPRLAGQLDTDFAAEVELDEADIASYGASSIAELLDALEPQTRSGRGRGGGRPVILVNGRRISGFGAVRNIPPEAIAKVEVFPEQVALQYGYAATERVVNFVLKSDFRQISAEAEAGIPTQGGQFKSELEPAFMAIGNNGRLNLNASWEHQTMLRESDRDLIPVTGSIADAEARSLSPASDTYVIDGTLVRGIDKVTEASVSLRFDQTDSLSLLGPGAGGAGDPLRRDSRTQNWTSSASVNGMLGDWRWSATGNYSDADQRIFTDRLGGTSDRFDSSQQSFGGNANISGSVIDGWAGPIRASITGSYTGLRFDSRSERNGTITVTDLARDTPSVFGSLTVPLLDPDYEVGKLGRLSLTLNAEVERPSDFSALKSWGATLNWGLTGNLSLLASFASDEAAPSMTQLGAAPLVTPAVTYYDFATGQTVQITTTTGGNPFLLAEQRRDLKLGLNWNVPMVDGLRFSIDYNRNRSLDTANSFPLLTPEIEAAFPGRVVRDGSGTLIALDQRPVNFDRATNSQIRWGINYGASFGQKEATASEGTRTASRCLTPEIEAAFPGRVVRDGSGTLIALDQRPVNFDRATNSQIRWGINYGASFGQKEATASEGTGGRAGGRRGAEGADAPPPPDGSAAPRGEGGPPPSAGGRGFGRPGGGARGPGGMFGGRRSGGRWNISLYHTVKLTDKVLIGPGVPELDLLGGSATGNGGGSNRHLLELDGGVFYKGFGARVSAKYDSGSTIVGGANGNLDFHDLATFNLRVFADFNQMPKLTGSLPFLKNSRVRLSVDNLFDAQRRITDASGVVPLNYQPGYIDPLGRYIELQWRKAF</sequence>
<evidence type="ECO:0000313" key="7">
    <source>
        <dbReference type="Proteomes" id="UP000058599"/>
    </source>
</evidence>
<evidence type="ECO:0000256" key="1">
    <source>
        <dbReference type="ARBA" id="ARBA00004442"/>
    </source>
</evidence>
<dbReference type="Gene3D" id="2.170.130.10">
    <property type="entry name" value="TonB-dependent receptor, plug domain"/>
    <property type="match status" value="1"/>
</dbReference>
<protein>
    <submittedName>
        <fullName evidence="6">TonB-dependent receptor</fullName>
    </submittedName>
</protein>
<comment type="subcellular location">
    <subcellularLocation>
        <location evidence="1">Cell outer membrane</location>
    </subcellularLocation>
</comment>
<organism evidence="6 7">
    <name type="scientific">Sphingopyxis granuli</name>
    <dbReference type="NCBI Taxonomy" id="267128"/>
    <lineage>
        <taxon>Bacteria</taxon>
        <taxon>Pseudomonadati</taxon>
        <taxon>Pseudomonadota</taxon>
        <taxon>Alphaproteobacteria</taxon>
        <taxon>Sphingomonadales</taxon>
        <taxon>Sphingomonadaceae</taxon>
        <taxon>Sphingopyxis</taxon>
    </lineage>
</organism>
<gene>
    <name evidence="6" type="ORF">SGRAN_1335</name>
</gene>
<keyword evidence="3" id="KW-0998">Cell outer membrane</keyword>
<dbReference type="PANTHER" id="PTHR47234:SF1">
    <property type="entry name" value="TONB-DEPENDENT RECEPTOR"/>
    <property type="match status" value="1"/>
</dbReference>
<keyword evidence="6" id="KW-0675">Receptor</keyword>
<dbReference type="GO" id="GO:0009279">
    <property type="term" value="C:cell outer membrane"/>
    <property type="evidence" value="ECO:0007669"/>
    <property type="project" value="UniProtKB-SubCell"/>
</dbReference>
<evidence type="ECO:0000256" key="5">
    <source>
        <dbReference type="SAM" id="SignalP"/>
    </source>
</evidence>
<dbReference type="Gene3D" id="2.40.170.20">
    <property type="entry name" value="TonB-dependent receptor, beta-barrel domain"/>
    <property type="match status" value="1"/>
</dbReference>
<dbReference type="InterPro" id="IPR037066">
    <property type="entry name" value="Plug_dom_sf"/>
</dbReference>
<feature type="compositionally biased region" description="Gly residues" evidence="4">
    <location>
        <begin position="695"/>
        <end position="716"/>
    </location>
</feature>
<dbReference type="Proteomes" id="UP000058599">
    <property type="component" value="Chromosome"/>
</dbReference>
<dbReference type="EMBL" id="CP012199">
    <property type="protein sequence ID" value="AMG73724.1"/>
    <property type="molecule type" value="Genomic_DNA"/>
</dbReference>
<accession>A0AA86GJ43</accession>
<dbReference type="InterPro" id="IPR036942">
    <property type="entry name" value="Beta-barrel_TonB_sf"/>
</dbReference>
<proteinExistence type="predicted"/>
<keyword evidence="7" id="KW-1185">Reference proteome</keyword>
<name>A0AA86GJ43_9SPHN</name>
<evidence type="ECO:0000256" key="4">
    <source>
        <dbReference type="SAM" id="MobiDB-lite"/>
    </source>
</evidence>
<keyword evidence="5" id="KW-0732">Signal</keyword>